<protein>
    <recommendedName>
        <fullName evidence="4">Alpha/beta hydrolase</fullName>
    </recommendedName>
</protein>
<sequence>MVVIFVLLLTLSFSGVACGADIVGPSQPTSGPGGSNYTYSSVMSQTIGSGVNKYIIYEPSPKATVTLPVLAFIHGYSLNPTPDNNQDFIDHLVKKGNIVIWPYYENMFTDPNNYDVNAGNAIKAAMNYIIANPSTHAQPKYDPSGNMDFGILGHSAGGTTTANIASRYSTWSLPKPKAIMTMNAGRNLDGSDDGVPYRDYSQIANDTYMLTLVSSEDTTVEDIPSRYIWNNSTQISSSLRDWILIKSDTHGSPDTNDISSVHSDVNNQVLDAIDYYGAWKWATALFNYASPSSVQTVTIVWTTPQTSVFGVVERRTGRERACYI</sequence>
<dbReference type="EMBL" id="MLBF01000126">
    <property type="protein sequence ID" value="OLN25261.1"/>
    <property type="molecule type" value="Genomic_DNA"/>
</dbReference>
<name>A0A1Q8QD85_9FIRM</name>
<evidence type="ECO:0000256" key="1">
    <source>
        <dbReference type="SAM" id="SignalP"/>
    </source>
</evidence>
<dbReference type="AlphaFoldDB" id="A0A1Q8QD85"/>
<dbReference type="OrthoDB" id="9814760at2"/>
<dbReference type="InterPro" id="IPR029058">
    <property type="entry name" value="AB_hydrolase_fold"/>
</dbReference>
<evidence type="ECO:0008006" key="4">
    <source>
        <dbReference type="Google" id="ProtNLM"/>
    </source>
</evidence>
<dbReference type="InterPro" id="IPR017395">
    <property type="entry name" value="Chlorophyllase-like"/>
</dbReference>
<dbReference type="STRING" id="1888891.DSOL_5356"/>
<dbReference type="Proteomes" id="UP000186102">
    <property type="component" value="Unassembled WGS sequence"/>
</dbReference>
<dbReference type="SUPFAM" id="SSF53474">
    <property type="entry name" value="alpha/beta-Hydrolases"/>
    <property type="match status" value="1"/>
</dbReference>
<dbReference type="Pfam" id="PF07224">
    <property type="entry name" value="Chlorophyllase"/>
    <property type="match status" value="1"/>
</dbReference>
<keyword evidence="3" id="KW-1185">Reference proteome</keyword>
<reference evidence="2 3" key="1">
    <citation type="submission" date="2016-09" db="EMBL/GenBank/DDBJ databases">
        <title>Complete genome of Desulfosporosinus sp. OL.</title>
        <authorList>
            <person name="Mardanov A."/>
            <person name="Beletsky A."/>
            <person name="Panova A."/>
            <person name="Karnachuk O."/>
            <person name="Ravin N."/>
        </authorList>
    </citation>
    <scope>NUCLEOTIDE SEQUENCE [LARGE SCALE GENOMIC DNA]</scope>
    <source>
        <strain evidence="2 3">OL</strain>
    </source>
</reference>
<proteinExistence type="predicted"/>
<accession>A0A1Q8QD85</accession>
<keyword evidence="1" id="KW-0732">Signal</keyword>
<organism evidence="2 3">
    <name type="scientific">Desulfosporosinus metallidurans</name>
    <dbReference type="NCBI Taxonomy" id="1888891"/>
    <lineage>
        <taxon>Bacteria</taxon>
        <taxon>Bacillati</taxon>
        <taxon>Bacillota</taxon>
        <taxon>Clostridia</taxon>
        <taxon>Eubacteriales</taxon>
        <taxon>Desulfitobacteriaceae</taxon>
        <taxon>Desulfosporosinus</taxon>
    </lineage>
</organism>
<feature type="chain" id="PRO_5013362447" description="Alpha/beta hydrolase" evidence="1">
    <location>
        <begin position="20"/>
        <end position="324"/>
    </location>
</feature>
<evidence type="ECO:0000313" key="3">
    <source>
        <dbReference type="Proteomes" id="UP000186102"/>
    </source>
</evidence>
<gene>
    <name evidence="2" type="ORF">DSOL_5356</name>
</gene>
<comment type="caution">
    <text evidence="2">The sequence shown here is derived from an EMBL/GenBank/DDBJ whole genome shotgun (WGS) entry which is preliminary data.</text>
</comment>
<feature type="signal peptide" evidence="1">
    <location>
        <begin position="1"/>
        <end position="19"/>
    </location>
</feature>
<evidence type="ECO:0000313" key="2">
    <source>
        <dbReference type="EMBL" id="OLN25261.1"/>
    </source>
</evidence>
<dbReference type="Gene3D" id="3.40.50.1820">
    <property type="entry name" value="alpha/beta hydrolase"/>
    <property type="match status" value="1"/>
</dbReference>